<protein>
    <submittedName>
        <fullName evidence="4">Reverse transcriptase domain-containing protein</fullName>
    </submittedName>
</protein>
<evidence type="ECO:0000313" key="4">
    <source>
        <dbReference type="WBParaSite" id="HPLM_0001695501-mRNA-1"/>
    </source>
</evidence>
<dbReference type="Proteomes" id="UP000268014">
    <property type="component" value="Unassembled WGS sequence"/>
</dbReference>
<dbReference type="PROSITE" id="PS50878">
    <property type="entry name" value="RT_POL"/>
    <property type="match status" value="1"/>
</dbReference>
<dbReference type="EMBL" id="UZAF01019678">
    <property type="protein sequence ID" value="VDO62576.1"/>
    <property type="molecule type" value="Genomic_DNA"/>
</dbReference>
<sequence length="80" mass="9372">MHPELYDNFTTGISPFYKEFIINCRSREYHASFDLRVKVDGRYLYHLRFADDIVIITPNIEQAELMLAEFGVLVERSAQG</sequence>
<evidence type="ECO:0000259" key="1">
    <source>
        <dbReference type="PROSITE" id="PS50878"/>
    </source>
</evidence>
<keyword evidence="3" id="KW-1185">Reference proteome</keyword>
<gene>
    <name evidence="2" type="ORF">HPLM_LOCUS16947</name>
</gene>
<proteinExistence type="predicted"/>
<accession>A0A0N4WYK1</accession>
<evidence type="ECO:0000313" key="2">
    <source>
        <dbReference type="EMBL" id="VDO62576.1"/>
    </source>
</evidence>
<evidence type="ECO:0000313" key="3">
    <source>
        <dbReference type="Proteomes" id="UP000268014"/>
    </source>
</evidence>
<name>A0A0N4WYK1_HAEPC</name>
<feature type="domain" description="Reverse transcriptase" evidence="1">
    <location>
        <begin position="1"/>
        <end position="80"/>
    </location>
</feature>
<dbReference type="AlphaFoldDB" id="A0A0N4WYK1"/>
<organism evidence="4">
    <name type="scientific">Haemonchus placei</name>
    <name type="common">Barber's pole worm</name>
    <dbReference type="NCBI Taxonomy" id="6290"/>
    <lineage>
        <taxon>Eukaryota</taxon>
        <taxon>Metazoa</taxon>
        <taxon>Ecdysozoa</taxon>
        <taxon>Nematoda</taxon>
        <taxon>Chromadorea</taxon>
        <taxon>Rhabditida</taxon>
        <taxon>Rhabditina</taxon>
        <taxon>Rhabditomorpha</taxon>
        <taxon>Strongyloidea</taxon>
        <taxon>Trichostrongylidae</taxon>
        <taxon>Haemonchus</taxon>
    </lineage>
</organism>
<reference evidence="4" key="1">
    <citation type="submission" date="2017-02" db="UniProtKB">
        <authorList>
            <consortium name="WormBaseParasite"/>
        </authorList>
    </citation>
    <scope>IDENTIFICATION</scope>
</reference>
<reference evidence="2 3" key="2">
    <citation type="submission" date="2018-11" db="EMBL/GenBank/DDBJ databases">
        <authorList>
            <consortium name="Pathogen Informatics"/>
        </authorList>
    </citation>
    <scope>NUCLEOTIDE SEQUENCE [LARGE SCALE GENOMIC DNA]</scope>
    <source>
        <strain evidence="2 3">MHpl1</strain>
    </source>
</reference>
<dbReference type="InterPro" id="IPR000477">
    <property type="entry name" value="RT_dom"/>
</dbReference>
<dbReference type="WBParaSite" id="HPLM_0001695501-mRNA-1">
    <property type="protein sequence ID" value="HPLM_0001695501-mRNA-1"/>
    <property type="gene ID" value="HPLM_0001695501"/>
</dbReference>
<dbReference type="OrthoDB" id="7480412at2759"/>